<accession>A0A2G1W077</accession>
<sequence>MAGVLAILVVCFGCTSAFLWLKVRDAKKEIDFLSRQNEIFRLDRASFAHRYFALTLLLDPELQAHVYLPTENLPEELEDESILRISDVYEDALAAVSMYHEGKNLSYPEIVAVLTDELAKAEQRLSRGSEEGQ</sequence>
<dbReference type="AlphaFoldDB" id="A0A2G1W077"/>
<evidence type="ECO:0000313" key="1">
    <source>
        <dbReference type="EMBL" id="PHQ32405.1"/>
    </source>
</evidence>
<protein>
    <submittedName>
        <fullName evidence="1">Uncharacterized protein</fullName>
    </submittedName>
</protein>
<reference evidence="1 2" key="1">
    <citation type="submission" date="2017-06" db="EMBL/GenBank/DDBJ databases">
        <title>Description of Rhodopirellula bahusiensis sp. nov.</title>
        <authorList>
            <person name="Kizina J."/>
            <person name="Harder J."/>
        </authorList>
    </citation>
    <scope>NUCLEOTIDE SEQUENCE [LARGE SCALE GENOMIC DNA]</scope>
    <source>
        <strain evidence="1 2">SWK21</strain>
    </source>
</reference>
<dbReference type="Proteomes" id="UP000225740">
    <property type="component" value="Unassembled WGS sequence"/>
</dbReference>
<evidence type="ECO:0000313" key="2">
    <source>
        <dbReference type="Proteomes" id="UP000225740"/>
    </source>
</evidence>
<organism evidence="1 2">
    <name type="scientific">Rhodopirellula bahusiensis</name>
    <dbReference type="NCBI Taxonomy" id="2014065"/>
    <lineage>
        <taxon>Bacteria</taxon>
        <taxon>Pseudomonadati</taxon>
        <taxon>Planctomycetota</taxon>
        <taxon>Planctomycetia</taxon>
        <taxon>Pirellulales</taxon>
        <taxon>Pirellulaceae</taxon>
        <taxon>Rhodopirellula</taxon>
    </lineage>
</organism>
<keyword evidence="2" id="KW-1185">Reference proteome</keyword>
<comment type="caution">
    <text evidence="1">The sequence shown here is derived from an EMBL/GenBank/DDBJ whole genome shotgun (WGS) entry which is preliminary data.</text>
</comment>
<gene>
    <name evidence="1" type="ORF">CEE69_25875</name>
</gene>
<proteinExistence type="predicted"/>
<dbReference type="EMBL" id="NIZW01000027">
    <property type="protein sequence ID" value="PHQ32405.1"/>
    <property type="molecule type" value="Genomic_DNA"/>
</dbReference>
<name>A0A2G1W077_9BACT</name>